<keyword evidence="1 2" id="KW-0807">Transducer</keyword>
<proteinExistence type="predicted"/>
<dbReference type="GO" id="GO:0007165">
    <property type="term" value="P:signal transduction"/>
    <property type="evidence" value="ECO:0007669"/>
    <property type="project" value="UniProtKB-KW"/>
</dbReference>
<dbReference type="eggNOG" id="COG0840">
    <property type="taxonomic scope" value="Bacteria"/>
</dbReference>
<evidence type="ECO:0000256" key="2">
    <source>
        <dbReference type="PROSITE-ProRule" id="PRU00284"/>
    </source>
</evidence>
<dbReference type="SUPFAM" id="SSF58104">
    <property type="entry name" value="Methyl-accepting chemotaxis protein (MCP) signaling domain"/>
    <property type="match status" value="1"/>
</dbReference>
<feature type="coiled-coil region" evidence="3">
    <location>
        <begin position="9"/>
        <end position="43"/>
    </location>
</feature>
<dbReference type="PROSITE" id="PS50111">
    <property type="entry name" value="CHEMOTAXIS_TRANSDUC_2"/>
    <property type="match status" value="1"/>
</dbReference>
<dbReference type="SMART" id="SM00283">
    <property type="entry name" value="MA"/>
    <property type="match status" value="1"/>
</dbReference>
<keyword evidence="5" id="KW-0675">Receptor</keyword>
<name>A0A076FAL6_9BACT</name>
<feature type="domain" description="Methyl-accepting transducer" evidence="4">
    <location>
        <begin position="85"/>
        <end position="204"/>
    </location>
</feature>
<keyword evidence="6" id="KW-1185">Reference proteome</keyword>
<gene>
    <name evidence="5" type="ORF">CIG1485E_0890</name>
</gene>
<keyword evidence="3" id="KW-0175">Coiled coil</keyword>
<dbReference type="AlphaFoldDB" id="A0A076FAL6"/>
<dbReference type="EMBL" id="CP009043">
    <property type="protein sequence ID" value="AII14728.1"/>
    <property type="molecule type" value="Genomic_DNA"/>
</dbReference>
<evidence type="ECO:0000256" key="3">
    <source>
        <dbReference type="SAM" id="Coils"/>
    </source>
</evidence>
<dbReference type="STRING" id="1244531.CIG2463D_0889"/>
<sequence>MFGSSSKDIKKYEEQITSLKQQLEEQTEKNKALSSEIDVLKEKVAQNIDCDAISEMADTMVGGTKESIRNIQAGIEKNLELSHGTIDQVAQNIDNIQILSSTSNELMNSLNEITNNSSNKSRATAENLHKSVDEITNVINLIKDISDQTNLLALNAAIEAARAGEHGRGFAVVADEVRKLAERTQKATAEVEMNINLLKQNASDMFAQSEEVETISMKSNRHIEEFIGKFQDLVSSAKYIECSSEVISHEIFASLAKLDHVVFKITGYGKVLTKNYEPMSDHINCRLGKWYDGKGKEVFGHTPEFSKIIEPHKQVHESINKAIDMAQNHAPLTSVIGQFKKAEEGSHKLFDIFSQMVASKTCENK</sequence>
<dbReference type="PANTHER" id="PTHR32089:SF112">
    <property type="entry name" value="LYSOZYME-LIKE PROTEIN-RELATED"/>
    <property type="match status" value="1"/>
</dbReference>
<dbReference type="GO" id="GO:0016020">
    <property type="term" value="C:membrane"/>
    <property type="evidence" value="ECO:0007669"/>
    <property type="project" value="InterPro"/>
</dbReference>
<dbReference type="InterPro" id="IPR004089">
    <property type="entry name" value="MCPsignal_dom"/>
</dbReference>
<dbReference type="Pfam" id="PF00015">
    <property type="entry name" value="MCPsignal"/>
    <property type="match status" value="1"/>
</dbReference>
<dbReference type="Gene3D" id="1.10.287.950">
    <property type="entry name" value="Methyl-accepting chemotaxis protein"/>
    <property type="match status" value="1"/>
</dbReference>
<dbReference type="Proteomes" id="UP000028486">
    <property type="component" value="Chromosome"/>
</dbReference>
<evidence type="ECO:0000259" key="4">
    <source>
        <dbReference type="PROSITE" id="PS50111"/>
    </source>
</evidence>
<evidence type="ECO:0000313" key="6">
    <source>
        <dbReference type="Proteomes" id="UP000028486"/>
    </source>
</evidence>
<dbReference type="OrthoDB" id="9765597at2"/>
<dbReference type="InterPro" id="IPR025991">
    <property type="entry name" value="Chemoreceptor_zinc-bind_dom"/>
</dbReference>
<dbReference type="PANTHER" id="PTHR32089">
    <property type="entry name" value="METHYL-ACCEPTING CHEMOTAXIS PROTEIN MCPB"/>
    <property type="match status" value="1"/>
</dbReference>
<evidence type="ECO:0000256" key="1">
    <source>
        <dbReference type="ARBA" id="ARBA00023224"/>
    </source>
</evidence>
<dbReference type="RefSeq" id="WP_038454164.1">
    <property type="nucleotide sequence ID" value="NZ_CP009043.1"/>
</dbReference>
<accession>A0A076FAL6</accession>
<dbReference type="Pfam" id="PF13682">
    <property type="entry name" value="CZB"/>
    <property type="match status" value="1"/>
</dbReference>
<protein>
    <submittedName>
        <fullName evidence="5">MCP-domain signal transduction protein (Chemoreceptor zinc-binding domain)</fullName>
    </submittedName>
</protein>
<evidence type="ECO:0000313" key="5">
    <source>
        <dbReference type="EMBL" id="AII14728.1"/>
    </source>
</evidence>
<organism evidence="5 6">
    <name type="scientific">Campylobacter iguaniorum</name>
    <dbReference type="NCBI Taxonomy" id="1244531"/>
    <lineage>
        <taxon>Bacteria</taxon>
        <taxon>Pseudomonadati</taxon>
        <taxon>Campylobacterota</taxon>
        <taxon>Epsilonproteobacteria</taxon>
        <taxon>Campylobacterales</taxon>
        <taxon>Campylobacteraceae</taxon>
        <taxon>Campylobacter</taxon>
    </lineage>
</organism>
<reference evidence="6" key="1">
    <citation type="journal article" date="2014" name="Genome Announc.">
        <title>Complete Genome Sequence of Campylobacter iguaniorum Strain 1485ET, Isolated from a Bearded Dragon (Pogona vitticeps).</title>
        <authorList>
            <person name="Gilbert M.J."/>
            <person name="Miller W.G."/>
            <person name="Yee E."/>
            <person name="Kik M."/>
            <person name="Wagenaar J.A."/>
            <person name="Duim B."/>
        </authorList>
    </citation>
    <scope>NUCLEOTIDE SEQUENCE [LARGE SCALE GENOMIC DNA]</scope>
    <source>
        <strain evidence="6">1485E</strain>
    </source>
</reference>
<dbReference type="Gene3D" id="1.20.120.30">
    <property type="entry name" value="Aspartate receptor, ligand-binding domain"/>
    <property type="match status" value="1"/>
</dbReference>
<dbReference type="HOGENOM" id="CLU_000445_21_0_7"/>
<dbReference type="KEGG" id="caj:CIG1485E_0890"/>